<dbReference type="AlphaFoldDB" id="A0AAV5TP81"/>
<evidence type="ECO:0000256" key="1">
    <source>
        <dbReference type="SAM" id="MobiDB-lite"/>
    </source>
</evidence>
<protein>
    <submittedName>
        <fullName evidence="2">Uncharacterized protein</fullName>
    </submittedName>
</protein>
<dbReference type="Proteomes" id="UP001432027">
    <property type="component" value="Unassembled WGS sequence"/>
</dbReference>
<name>A0AAV5TP81_9BILA</name>
<evidence type="ECO:0000313" key="2">
    <source>
        <dbReference type="EMBL" id="GMS96052.1"/>
    </source>
</evidence>
<feature type="compositionally biased region" description="Basic and acidic residues" evidence="1">
    <location>
        <begin position="129"/>
        <end position="154"/>
    </location>
</feature>
<proteinExistence type="predicted"/>
<organism evidence="2 3">
    <name type="scientific">Pristionchus entomophagus</name>
    <dbReference type="NCBI Taxonomy" id="358040"/>
    <lineage>
        <taxon>Eukaryota</taxon>
        <taxon>Metazoa</taxon>
        <taxon>Ecdysozoa</taxon>
        <taxon>Nematoda</taxon>
        <taxon>Chromadorea</taxon>
        <taxon>Rhabditida</taxon>
        <taxon>Rhabditina</taxon>
        <taxon>Diplogasteromorpha</taxon>
        <taxon>Diplogasteroidea</taxon>
        <taxon>Neodiplogasteridae</taxon>
        <taxon>Pristionchus</taxon>
    </lineage>
</organism>
<feature type="region of interest" description="Disordered" evidence="1">
    <location>
        <begin position="1"/>
        <end position="77"/>
    </location>
</feature>
<feature type="region of interest" description="Disordered" evidence="1">
    <location>
        <begin position="129"/>
        <end position="196"/>
    </location>
</feature>
<keyword evidence="3" id="KW-1185">Reference proteome</keyword>
<evidence type="ECO:0000313" key="3">
    <source>
        <dbReference type="Proteomes" id="UP001432027"/>
    </source>
</evidence>
<feature type="compositionally biased region" description="Low complexity" evidence="1">
    <location>
        <begin position="174"/>
        <end position="185"/>
    </location>
</feature>
<reference evidence="2" key="1">
    <citation type="submission" date="2023-10" db="EMBL/GenBank/DDBJ databases">
        <title>Genome assembly of Pristionchus species.</title>
        <authorList>
            <person name="Yoshida K."/>
            <person name="Sommer R.J."/>
        </authorList>
    </citation>
    <scope>NUCLEOTIDE SEQUENCE</scope>
    <source>
        <strain evidence="2">RS0144</strain>
    </source>
</reference>
<gene>
    <name evidence="2" type="ORF">PENTCL1PPCAC_18227</name>
</gene>
<sequence length="242" mass="27877">MSAPPHFPSQAYKSAPHPYQDYQGNNGYYLSHPSHPYHPSHPSHQPPHYPNMNNSYFPPSHPQGPMDNGQGWHHGYAPPPHNRQYNYPTIGWNSPSLDHVPDCGADASWRGKMDHSHPQYNHQIRSSLLDDKNNHPHHSEGKEEGEKGDKRWGEGGRPPPLAIPSIPSRHRYNSLRSGTSSSSSSEPEIRGGLSSRELREYATLIQDLWKDQRFAQEFKKYDIREYIKIKDLLEQVKEKRRE</sequence>
<accession>A0AAV5TP81</accession>
<dbReference type="EMBL" id="BTSX01000004">
    <property type="protein sequence ID" value="GMS96052.1"/>
    <property type="molecule type" value="Genomic_DNA"/>
</dbReference>
<comment type="caution">
    <text evidence="2">The sequence shown here is derived from an EMBL/GenBank/DDBJ whole genome shotgun (WGS) entry which is preliminary data.</text>
</comment>